<evidence type="ECO:0000313" key="1">
    <source>
        <dbReference type="EMBL" id="KOF87627.1"/>
    </source>
</evidence>
<proteinExistence type="predicted"/>
<sequence length="70" mass="8268">MLEKHRPSDQGKCLVCESRQQIWPGVHLKRYCSDTAMKQCQSSLFLNEVGYPIVAEHLTQRDPDRIRHFR</sequence>
<protein>
    <submittedName>
        <fullName evidence="1">Uncharacterized protein</fullName>
    </submittedName>
</protein>
<dbReference type="EMBL" id="KQ418367">
    <property type="protein sequence ID" value="KOF87627.1"/>
    <property type="molecule type" value="Genomic_DNA"/>
</dbReference>
<gene>
    <name evidence="1" type="ORF">OCBIM_22016562mg</name>
</gene>
<organism evidence="1">
    <name type="scientific">Octopus bimaculoides</name>
    <name type="common">California two-spotted octopus</name>
    <dbReference type="NCBI Taxonomy" id="37653"/>
    <lineage>
        <taxon>Eukaryota</taxon>
        <taxon>Metazoa</taxon>
        <taxon>Spiralia</taxon>
        <taxon>Lophotrochozoa</taxon>
        <taxon>Mollusca</taxon>
        <taxon>Cephalopoda</taxon>
        <taxon>Coleoidea</taxon>
        <taxon>Octopodiformes</taxon>
        <taxon>Octopoda</taxon>
        <taxon>Incirrata</taxon>
        <taxon>Octopodidae</taxon>
        <taxon>Octopus</taxon>
    </lineage>
</organism>
<reference evidence="1" key="1">
    <citation type="submission" date="2015-07" db="EMBL/GenBank/DDBJ databases">
        <title>MeaNS - Measles Nucleotide Surveillance Program.</title>
        <authorList>
            <person name="Tran T."/>
            <person name="Druce J."/>
        </authorList>
    </citation>
    <scope>NUCLEOTIDE SEQUENCE</scope>
    <source>
        <strain evidence="1">UCB-OBI-ISO-001</strain>
        <tissue evidence="1">Gonad</tissue>
    </source>
</reference>
<name>A0A0L8HEL3_OCTBM</name>
<accession>A0A0L8HEL3</accession>
<dbReference type="AlphaFoldDB" id="A0A0L8HEL3"/>